<evidence type="ECO:0000256" key="2">
    <source>
        <dbReference type="ARBA" id="ARBA00022475"/>
    </source>
</evidence>
<organism evidence="7 8">
    <name type="scientific">Bhargavaea cecembensis</name>
    <dbReference type="NCBI Taxonomy" id="394098"/>
    <lineage>
        <taxon>Bacteria</taxon>
        <taxon>Bacillati</taxon>
        <taxon>Bacillota</taxon>
        <taxon>Bacilli</taxon>
        <taxon>Bacillales</taxon>
        <taxon>Caryophanaceae</taxon>
        <taxon>Bhargavaea</taxon>
    </lineage>
</organism>
<dbReference type="GO" id="GO:0005886">
    <property type="term" value="C:plasma membrane"/>
    <property type="evidence" value="ECO:0007669"/>
    <property type="project" value="UniProtKB-SubCell"/>
</dbReference>
<feature type="transmembrane region" description="Helical" evidence="6">
    <location>
        <begin position="454"/>
        <end position="478"/>
    </location>
</feature>
<evidence type="ECO:0000256" key="3">
    <source>
        <dbReference type="ARBA" id="ARBA00022692"/>
    </source>
</evidence>
<feature type="transmembrane region" description="Helical" evidence="6">
    <location>
        <begin position="131"/>
        <end position="149"/>
    </location>
</feature>
<feature type="transmembrane region" description="Helical" evidence="6">
    <location>
        <begin position="368"/>
        <end position="388"/>
    </location>
</feature>
<comment type="subcellular location">
    <subcellularLocation>
        <location evidence="1">Cell membrane</location>
        <topology evidence="1">Multi-pass membrane protein</topology>
    </subcellularLocation>
</comment>
<feature type="transmembrane region" description="Helical" evidence="6">
    <location>
        <begin position="155"/>
        <end position="171"/>
    </location>
</feature>
<evidence type="ECO:0000256" key="4">
    <source>
        <dbReference type="ARBA" id="ARBA00022989"/>
    </source>
</evidence>
<accession>A0A165GM14</accession>
<dbReference type="InterPro" id="IPR051679">
    <property type="entry name" value="DASS-Related_Transporters"/>
</dbReference>
<evidence type="ECO:0000313" key="7">
    <source>
        <dbReference type="EMBL" id="KZE36919.1"/>
    </source>
</evidence>
<evidence type="ECO:0000256" key="5">
    <source>
        <dbReference type="ARBA" id="ARBA00023136"/>
    </source>
</evidence>
<dbReference type="PANTHER" id="PTHR43652:SF2">
    <property type="entry name" value="BASIC AMINO ACID ANTIPORTER YFCC-RELATED"/>
    <property type="match status" value="1"/>
</dbReference>
<evidence type="ECO:0000256" key="1">
    <source>
        <dbReference type="ARBA" id="ARBA00004651"/>
    </source>
</evidence>
<reference evidence="7 8" key="1">
    <citation type="submission" date="2016-01" db="EMBL/GenBank/DDBJ databases">
        <title>Whole genome sequencing of Bhargavaea cecembensis T14.</title>
        <authorList>
            <person name="Hong K.W."/>
        </authorList>
    </citation>
    <scope>NUCLEOTIDE SEQUENCE [LARGE SCALE GENOMIC DNA]</scope>
    <source>
        <strain evidence="7 8">T14</strain>
    </source>
</reference>
<keyword evidence="4 6" id="KW-1133">Transmembrane helix</keyword>
<feature type="transmembrane region" description="Helical" evidence="6">
    <location>
        <begin position="88"/>
        <end position="110"/>
    </location>
</feature>
<dbReference type="EMBL" id="LQNT01000012">
    <property type="protein sequence ID" value="KZE36919.1"/>
    <property type="molecule type" value="Genomic_DNA"/>
</dbReference>
<keyword evidence="2" id="KW-1003">Cell membrane</keyword>
<feature type="transmembrane region" description="Helical" evidence="6">
    <location>
        <begin position="272"/>
        <end position="292"/>
    </location>
</feature>
<keyword evidence="3 6" id="KW-0812">Transmembrane</keyword>
<sequence length="480" mass="51860">MRQKEWQSVANISEPITRKKRFKFEAPHPFVILFTIILLTALMTYVIPAGEYDRTTNDAGQTLVVDGSYHQIESTPAGFMDIFKAVHAGLSASAGIVFFLFIVGGAFNVFKETKAIEGAFGSVSGKLKGREMLMIPIFMIFFSFAGATIGMFEEALPFTLILVPLAIMLGFDSMTGAAVVIVGVASGFGAAFMNPFTLGVAQGIAELPTFSGMVPRIFFWLIFMTVSILFVMRYAAKVKKNPEKSIMFEEDQKRDVDPSSVMDMKLTRSQGMTLLILLGTFIALGFGVIKYGWYIQEISALFIIMAILIGIVNKMGVNGTTMAFVRGCEELLVGALVVGFAYGAVVILENSNTIDTILYGISGLVEGLPSVIAASAMVVVQAFMNILVSSGSGQAALTMPLMTPLSDLIGVSRQTAVLAFQMGDGITNIFSPTSGLLFAALAMAGIPIVKWFKWMAPLFVIQFALAIIFVTVAHLFVWPA</sequence>
<dbReference type="Proteomes" id="UP000076490">
    <property type="component" value="Unassembled WGS sequence"/>
</dbReference>
<comment type="caution">
    <text evidence="7">The sequence shown here is derived from an EMBL/GenBank/DDBJ whole genome shotgun (WGS) entry which is preliminary data.</text>
</comment>
<feature type="transmembrane region" description="Helical" evidence="6">
    <location>
        <begin position="298"/>
        <end position="317"/>
    </location>
</feature>
<feature type="transmembrane region" description="Helical" evidence="6">
    <location>
        <begin position="429"/>
        <end position="448"/>
    </location>
</feature>
<feature type="transmembrane region" description="Helical" evidence="6">
    <location>
        <begin position="217"/>
        <end position="236"/>
    </location>
</feature>
<feature type="transmembrane region" description="Helical" evidence="6">
    <location>
        <begin position="329"/>
        <end position="348"/>
    </location>
</feature>
<dbReference type="PANTHER" id="PTHR43652">
    <property type="entry name" value="BASIC AMINO ACID ANTIPORTER YFCC-RELATED"/>
    <property type="match status" value="1"/>
</dbReference>
<proteinExistence type="predicted"/>
<feature type="transmembrane region" description="Helical" evidence="6">
    <location>
        <begin position="28"/>
        <end position="47"/>
    </location>
</feature>
<feature type="transmembrane region" description="Helical" evidence="6">
    <location>
        <begin position="178"/>
        <end position="197"/>
    </location>
</feature>
<evidence type="ECO:0000313" key="8">
    <source>
        <dbReference type="Proteomes" id="UP000076490"/>
    </source>
</evidence>
<evidence type="ECO:0000256" key="6">
    <source>
        <dbReference type="SAM" id="Phobius"/>
    </source>
</evidence>
<dbReference type="Pfam" id="PF03606">
    <property type="entry name" value="DcuC"/>
    <property type="match status" value="1"/>
</dbReference>
<protein>
    <submittedName>
        <fullName evidence="7">C4-dicarboxylate ABC transporter permease</fullName>
    </submittedName>
</protein>
<name>A0A165GM14_9BACL</name>
<dbReference type="AlphaFoldDB" id="A0A165GM14"/>
<gene>
    <name evidence="7" type="ORF">AV656_14165</name>
</gene>
<dbReference type="InterPro" id="IPR018385">
    <property type="entry name" value="C4_dicarb_anaerob_car-like"/>
</dbReference>
<keyword evidence="5 6" id="KW-0472">Membrane</keyword>